<proteinExistence type="inferred from homology"/>
<dbReference type="OrthoDB" id="1908104at2759"/>
<dbReference type="GeneTree" id="ENSGT00940000154755"/>
<evidence type="ECO:0000313" key="8">
    <source>
        <dbReference type="Ensembl" id="ENSLLEP00000015530.1"/>
    </source>
</evidence>
<evidence type="ECO:0000313" key="9">
    <source>
        <dbReference type="Proteomes" id="UP000694569"/>
    </source>
</evidence>
<dbReference type="AlphaFoldDB" id="A0A8C5MKW0"/>
<keyword evidence="9" id="KW-1185">Reference proteome</keyword>
<organism evidence="8 9">
    <name type="scientific">Leptobrachium leishanense</name>
    <name type="common">Leishan spiny toad</name>
    <dbReference type="NCBI Taxonomy" id="445787"/>
    <lineage>
        <taxon>Eukaryota</taxon>
        <taxon>Metazoa</taxon>
        <taxon>Chordata</taxon>
        <taxon>Craniata</taxon>
        <taxon>Vertebrata</taxon>
        <taxon>Euteleostomi</taxon>
        <taxon>Amphibia</taxon>
        <taxon>Batrachia</taxon>
        <taxon>Anura</taxon>
        <taxon>Pelobatoidea</taxon>
        <taxon>Megophryidae</taxon>
        <taxon>Leptobrachium</taxon>
    </lineage>
</organism>
<comment type="similarity">
    <text evidence="1">Belongs to the cystatin family.</text>
</comment>
<dbReference type="InterPro" id="IPR000010">
    <property type="entry name" value="Cystatin_dom"/>
</dbReference>
<dbReference type="SUPFAM" id="SSF54403">
    <property type="entry name" value="Cystatin/monellin"/>
    <property type="match status" value="1"/>
</dbReference>
<dbReference type="GO" id="GO:0031982">
    <property type="term" value="C:vesicle"/>
    <property type="evidence" value="ECO:0007669"/>
    <property type="project" value="TreeGrafter"/>
</dbReference>
<dbReference type="GO" id="GO:0005737">
    <property type="term" value="C:cytoplasm"/>
    <property type="evidence" value="ECO:0007669"/>
    <property type="project" value="TreeGrafter"/>
</dbReference>
<evidence type="ECO:0000256" key="2">
    <source>
        <dbReference type="ARBA" id="ARBA00022690"/>
    </source>
</evidence>
<protein>
    <recommendedName>
        <fullName evidence="7">Cystatin domain-containing protein</fullName>
    </recommendedName>
</protein>
<feature type="region of interest" description="Disordered" evidence="5">
    <location>
        <begin position="24"/>
        <end position="55"/>
    </location>
</feature>
<keyword evidence="6" id="KW-0472">Membrane</keyword>
<keyword evidence="6" id="KW-0812">Transmembrane</keyword>
<evidence type="ECO:0000256" key="1">
    <source>
        <dbReference type="ARBA" id="ARBA00009403"/>
    </source>
</evidence>
<keyword evidence="2" id="KW-0646">Protease inhibitor</keyword>
<dbReference type="Ensembl" id="ENSLLET00000016121.1">
    <property type="protein sequence ID" value="ENSLLEP00000015530.1"/>
    <property type="gene ID" value="ENSLLEG00000009876.1"/>
</dbReference>
<reference evidence="8" key="1">
    <citation type="submission" date="2025-08" db="UniProtKB">
        <authorList>
            <consortium name="Ensembl"/>
        </authorList>
    </citation>
    <scope>IDENTIFICATION</scope>
</reference>
<evidence type="ECO:0000256" key="6">
    <source>
        <dbReference type="SAM" id="Phobius"/>
    </source>
</evidence>
<dbReference type="InterPro" id="IPR046350">
    <property type="entry name" value="Cystatin_sf"/>
</dbReference>
<feature type="transmembrane region" description="Helical" evidence="6">
    <location>
        <begin position="65"/>
        <end position="85"/>
    </location>
</feature>
<dbReference type="FunFam" id="3.10.450.10:FF:000004">
    <property type="entry name" value="Cystatin C"/>
    <property type="match status" value="1"/>
</dbReference>
<evidence type="ECO:0000256" key="4">
    <source>
        <dbReference type="ARBA" id="ARBA00023157"/>
    </source>
</evidence>
<accession>A0A8C5MKW0</accession>
<dbReference type="PANTHER" id="PTHR46186">
    <property type="entry name" value="CYSTATIN"/>
    <property type="match status" value="1"/>
</dbReference>
<keyword evidence="4" id="KW-1015">Disulfide bond</keyword>
<evidence type="ECO:0000259" key="7">
    <source>
        <dbReference type="SMART" id="SM00043"/>
    </source>
</evidence>
<dbReference type="GO" id="GO:0005615">
    <property type="term" value="C:extracellular space"/>
    <property type="evidence" value="ECO:0007669"/>
    <property type="project" value="TreeGrafter"/>
</dbReference>
<evidence type="ECO:0000256" key="3">
    <source>
        <dbReference type="ARBA" id="ARBA00022704"/>
    </source>
</evidence>
<feature type="domain" description="Cystatin" evidence="7">
    <location>
        <begin position="83"/>
        <end position="190"/>
    </location>
</feature>
<dbReference type="PANTHER" id="PTHR46186:SF2">
    <property type="entry name" value="CYSTATIN"/>
    <property type="match status" value="1"/>
</dbReference>
<dbReference type="Gene3D" id="3.10.450.10">
    <property type="match status" value="1"/>
</dbReference>
<sequence length="215" mass="23865">MYFYFRSQDSEKVLRPTWEQPPCRASKMAAGSRRAPSDVRESAPRVFPPAGSANDRRTSNMAAKFCLGLIVALSLISIISSMQMAGGAININPDRADVMNAANFAMQEFNQNSKSVFLFKLLKVLSAQSQVVEGINYFLDVEIGRTQCRKGSPSNAQSCNSEVAQISVCKFQVWDIPWLNKKTLVSYSCKSHTSFGKGKGHNSLDERVQQRIDVN</sequence>
<keyword evidence="6" id="KW-1133">Transmembrane helix</keyword>
<evidence type="ECO:0000256" key="5">
    <source>
        <dbReference type="SAM" id="MobiDB-lite"/>
    </source>
</evidence>
<dbReference type="SMART" id="SM00043">
    <property type="entry name" value="CY"/>
    <property type="match status" value="1"/>
</dbReference>
<dbReference type="GO" id="GO:0004869">
    <property type="term" value="F:cysteine-type endopeptidase inhibitor activity"/>
    <property type="evidence" value="ECO:0007669"/>
    <property type="project" value="UniProtKB-KW"/>
</dbReference>
<dbReference type="CDD" id="cd00042">
    <property type="entry name" value="CY"/>
    <property type="match status" value="1"/>
</dbReference>
<name>A0A8C5MKW0_9ANUR</name>
<reference evidence="8" key="2">
    <citation type="submission" date="2025-09" db="UniProtKB">
        <authorList>
            <consortium name="Ensembl"/>
        </authorList>
    </citation>
    <scope>IDENTIFICATION</scope>
</reference>
<keyword evidence="3" id="KW-0789">Thiol protease inhibitor</keyword>
<dbReference type="Pfam" id="PF00031">
    <property type="entry name" value="Cystatin"/>
    <property type="match status" value="1"/>
</dbReference>
<dbReference type="Proteomes" id="UP000694569">
    <property type="component" value="Unplaced"/>
</dbReference>